<dbReference type="Pfam" id="PF07664">
    <property type="entry name" value="FeoB_C"/>
    <property type="match status" value="1"/>
</dbReference>
<sequence length="704" mass="79067">MKKLNVALLGNPNCGKTTLFNALTGGKQHVGNWAGVTVEKKEGEFEYNGQQINIIDLPGIYSLSTKTIEEKVSRNYLIEEKPDLVINIIDGTNLEKSLYLTTQLMELGIKFILAINMYDEVKSKGIKIDIKKLSKFLNVPVIPIIARNETGIDLLKSNITSESTLSKAKVGYDEDIENAIESLLKIIKKDKKIEEKINIRWLIIELLEGDPKAFEMLKNSIVYDEVKNTLDDKIEYVKKIYNEEIKIVIMEKRFGFILGLIKECVIIRKMDFSKLDITEKIDNIILNKWVGLPLFLFILWGTFNLTFVFGNFFSSYINDGIVLLGNFVSNVLPNGILKDMLIDGAIGGMGGILVFLPQILILFLVIALLEDSGYMARVAFIMDKLMHYLGLHGKSFISLFMGFGCNVPGIMAARILENEDDRIVTALVNPFMSCSARLPIYILVTGMFFKKNAGNVIFSIYLIGIIVAIFTAKMLKKFFFKGLSVPFVMELPPYRAPTLKSLMIHMWDRASMFLKKMGGVILIGALIVWALGYFPINKNYSNNIVKLETQASKITDIQKKNDLSMKIEDMKKVEDMENSYMGKIGKTIEPVFKPLGITWREGVALIAGITAKEIFVSTISVLYGVGDENATGLKRKMLKDGITPIAAYGLMVFVLLYIPCVATIAAIRRETNSLKWTIFSVIYGISIAYALSFLINTIGKSIFY</sequence>
<feature type="binding site" evidence="14">
    <location>
        <begin position="10"/>
        <end position="17"/>
    </location>
    <ligand>
        <name>GTP</name>
        <dbReference type="ChEBI" id="CHEBI:37565"/>
        <label>1</label>
    </ligand>
</feature>
<feature type="transmembrane region" description="Helical" evidence="16">
    <location>
        <begin position="673"/>
        <end position="695"/>
    </location>
</feature>
<evidence type="ECO:0000256" key="5">
    <source>
        <dbReference type="ARBA" id="ARBA00022519"/>
    </source>
</evidence>
<evidence type="ECO:0000256" key="11">
    <source>
        <dbReference type="ARBA" id="ARBA00023134"/>
    </source>
</evidence>
<dbReference type="NCBIfam" id="TIGR00231">
    <property type="entry name" value="small_GTP"/>
    <property type="match status" value="1"/>
</dbReference>
<keyword evidence="7 14" id="KW-0547">Nucleotide-binding</keyword>
<keyword evidence="11 14" id="KW-0342">GTP-binding</keyword>
<evidence type="ECO:0000256" key="2">
    <source>
        <dbReference type="ARBA" id="ARBA00022448"/>
    </source>
</evidence>
<evidence type="ECO:0000259" key="17">
    <source>
        <dbReference type="PROSITE" id="PS51711"/>
    </source>
</evidence>
<dbReference type="GO" id="GO:0005886">
    <property type="term" value="C:plasma membrane"/>
    <property type="evidence" value="ECO:0007669"/>
    <property type="project" value="UniProtKB-SubCell"/>
</dbReference>
<keyword evidence="15" id="KW-0460">Magnesium</keyword>
<feature type="binding site" evidence="14">
    <location>
        <begin position="116"/>
        <end position="119"/>
    </location>
    <ligand>
        <name>GTP</name>
        <dbReference type="ChEBI" id="CHEBI:37565"/>
        <label>4</label>
    </ligand>
</feature>
<feature type="transmembrane region" description="Helical" evidence="16">
    <location>
        <begin position="603"/>
        <end position="625"/>
    </location>
</feature>
<dbReference type="PANTHER" id="PTHR43185:SF1">
    <property type="entry name" value="FE(2+) TRANSPORTER FEOB"/>
    <property type="match status" value="1"/>
</dbReference>
<dbReference type="NCBIfam" id="TIGR00437">
    <property type="entry name" value="feoB"/>
    <property type="match status" value="1"/>
</dbReference>
<dbReference type="PROSITE" id="PS51711">
    <property type="entry name" value="G_FEOB"/>
    <property type="match status" value="1"/>
</dbReference>
<dbReference type="CDD" id="cd01879">
    <property type="entry name" value="FeoB"/>
    <property type="match status" value="1"/>
</dbReference>
<dbReference type="InterPro" id="IPR011642">
    <property type="entry name" value="Gate_dom"/>
</dbReference>
<evidence type="ECO:0000256" key="6">
    <source>
        <dbReference type="ARBA" id="ARBA00022692"/>
    </source>
</evidence>
<dbReference type="RefSeq" id="WP_307905304.1">
    <property type="nucleotide sequence ID" value="NZ_AP027059.1"/>
</dbReference>
<gene>
    <name evidence="18" type="primary">feoB-2</name>
    <name evidence="18" type="ORF">HLVA_09410</name>
</gene>
<evidence type="ECO:0000256" key="16">
    <source>
        <dbReference type="RuleBase" id="RU362098"/>
    </source>
</evidence>
<dbReference type="InterPro" id="IPR050860">
    <property type="entry name" value="FeoB_GTPase"/>
</dbReference>
<feature type="transmembrane region" description="Helical" evidence="16">
    <location>
        <begin position="389"/>
        <end position="411"/>
    </location>
</feature>
<evidence type="ECO:0000256" key="12">
    <source>
        <dbReference type="ARBA" id="ARBA00023136"/>
    </source>
</evidence>
<feature type="binding site" evidence="14">
    <location>
        <begin position="35"/>
        <end position="39"/>
    </location>
    <ligand>
        <name>GTP</name>
        <dbReference type="ChEBI" id="CHEBI:37565"/>
        <label>2</label>
    </ligand>
</feature>
<evidence type="ECO:0000256" key="14">
    <source>
        <dbReference type="PIRSR" id="PIRSR603373-1"/>
    </source>
</evidence>
<feature type="binding site" evidence="15">
    <location>
        <position position="21"/>
    </location>
    <ligand>
        <name>Mg(2+)</name>
        <dbReference type="ChEBI" id="CHEBI:18420"/>
        <label>2</label>
    </ligand>
</feature>
<evidence type="ECO:0000256" key="10">
    <source>
        <dbReference type="ARBA" id="ARBA00023065"/>
    </source>
</evidence>
<dbReference type="GO" id="GO:0005525">
    <property type="term" value="F:GTP binding"/>
    <property type="evidence" value="ECO:0007669"/>
    <property type="project" value="UniProtKB-KW"/>
</dbReference>
<reference evidence="18 19" key="1">
    <citation type="submission" date="2022-11" db="EMBL/GenBank/DDBJ databases">
        <title>Haliovirga abyssi gen. nov., sp. nov., a mesophilic fermentative bacterium isolated from the Iheya North hydrothermal field and the proposal of Haliovirgaceae fam. nov.</title>
        <authorList>
            <person name="Miyazaki U."/>
            <person name="Tame A."/>
            <person name="Miyazaki J."/>
            <person name="Takai K."/>
            <person name="Sawayama S."/>
            <person name="Kitajima M."/>
            <person name="Okamoto A."/>
            <person name="Nakagawa S."/>
        </authorList>
    </citation>
    <scope>NUCLEOTIDE SEQUENCE [LARGE SCALE GENOMIC DNA]</scope>
    <source>
        <strain evidence="18 19">IC12</strain>
    </source>
</reference>
<keyword evidence="19" id="KW-1185">Reference proteome</keyword>
<dbReference type="InterPro" id="IPR011640">
    <property type="entry name" value="Fe2_transport_prot_B_C"/>
</dbReference>
<keyword evidence="3" id="KW-1003">Cell membrane</keyword>
<keyword evidence="6 16" id="KW-0812">Transmembrane</keyword>
<keyword evidence="8 16" id="KW-1133">Transmembrane helix</keyword>
<evidence type="ECO:0000313" key="18">
    <source>
        <dbReference type="EMBL" id="BDU50372.1"/>
    </source>
</evidence>
<dbReference type="FunFam" id="3.40.50.300:FF:000426">
    <property type="entry name" value="Ferrous iron transport protein B"/>
    <property type="match status" value="1"/>
</dbReference>
<evidence type="ECO:0000256" key="3">
    <source>
        <dbReference type="ARBA" id="ARBA00022475"/>
    </source>
</evidence>
<dbReference type="Gene3D" id="1.10.287.1770">
    <property type="match status" value="1"/>
</dbReference>
<keyword evidence="12 16" id="KW-0472">Membrane</keyword>
<dbReference type="AlphaFoldDB" id="A0AAU9DDH1"/>
<evidence type="ECO:0000256" key="13">
    <source>
        <dbReference type="NCBIfam" id="TIGR00437"/>
    </source>
</evidence>
<dbReference type="InterPro" id="IPR005225">
    <property type="entry name" value="Small_GTP-bd"/>
</dbReference>
<dbReference type="InterPro" id="IPR006073">
    <property type="entry name" value="GTP-bd"/>
</dbReference>
<protein>
    <recommendedName>
        <fullName evidence="13 16">Ferrous iron transport protein B</fullName>
    </recommendedName>
</protein>
<dbReference type="Pfam" id="PF17910">
    <property type="entry name" value="FeoB_Cyto"/>
    <property type="match status" value="1"/>
</dbReference>
<evidence type="ECO:0000256" key="4">
    <source>
        <dbReference type="ARBA" id="ARBA00022496"/>
    </source>
</evidence>
<keyword evidence="5" id="KW-0997">Cell inner membrane</keyword>
<dbReference type="InterPro" id="IPR027417">
    <property type="entry name" value="P-loop_NTPase"/>
</dbReference>
<feature type="binding site" evidence="15">
    <location>
        <position position="25"/>
    </location>
    <ligand>
        <name>Mg(2+)</name>
        <dbReference type="ChEBI" id="CHEBI:18420"/>
        <label>2</label>
    </ligand>
</feature>
<keyword evidence="2 16" id="KW-0813">Transport</keyword>
<dbReference type="Pfam" id="PF07670">
    <property type="entry name" value="Gate"/>
    <property type="match status" value="2"/>
</dbReference>
<keyword evidence="9 16" id="KW-0408">Iron</keyword>
<feature type="transmembrane region" description="Helical" evidence="16">
    <location>
        <begin position="456"/>
        <end position="475"/>
    </location>
</feature>
<keyword evidence="15" id="KW-0479">Metal-binding</keyword>
<dbReference type="InterPro" id="IPR030389">
    <property type="entry name" value="G_FEOB_dom"/>
</dbReference>
<dbReference type="Gene3D" id="3.40.50.300">
    <property type="entry name" value="P-loop containing nucleotide triphosphate hydrolases"/>
    <property type="match status" value="1"/>
</dbReference>
<feature type="transmembrane region" description="Helical" evidence="16">
    <location>
        <begin position="517"/>
        <end position="536"/>
    </location>
</feature>
<dbReference type="PRINTS" id="PR00326">
    <property type="entry name" value="GTP1OBG"/>
</dbReference>
<dbReference type="Proteomes" id="UP001321582">
    <property type="component" value="Chromosome"/>
</dbReference>
<feature type="binding site" evidence="15">
    <location>
        <position position="24"/>
    </location>
    <ligand>
        <name>Mg(2+)</name>
        <dbReference type="ChEBI" id="CHEBI:18420"/>
        <label>2</label>
    </ligand>
</feature>
<feature type="transmembrane region" description="Helical" evidence="16">
    <location>
        <begin position="289"/>
        <end position="310"/>
    </location>
</feature>
<dbReference type="InterPro" id="IPR003373">
    <property type="entry name" value="Fe2_transport_prot-B"/>
</dbReference>
<proteinExistence type="inferred from homology"/>
<feature type="transmembrane region" description="Helical" evidence="16">
    <location>
        <begin position="423"/>
        <end position="444"/>
    </location>
</feature>
<keyword evidence="4 16" id="KW-0410">Iron transport</keyword>
<evidence type="ECO:0000256" key="1">
    <source>
        <dbReference type="ARBA" id="ARBA00004429"/>
    </source>
</evidence>
<dbReference type="KEGG" id="haby:HLVA_09410"/>
<feature type="transmembrane region" description="Helical" evidence="16">
    <location>
        <begin position="316"/>
        <end position="337"/>
    </location>
</feature>
<comment type="subcellular location">
    <subcellularLocation>
        <location evidence="1 16">Cell inner membrane</location>
        <topology evidence="1 16">Multi-pass membrane protein</topology>
    </subcellularLocation>
</comment>
<dbReference type="GO" id="GO:0015093">
    <property type="term" value="F:ferrous iron transmembrane transporter activity"/>
    <property type="evidence" value="ECO:0007669"/>
    <property type="project" value="UniProtKB-UniRule"/>
</dbReference>
<keyword evidence="10" id="KW-0406">Ion transport</keyword>
<dbReference type="Pfam" id="PF02421">
    <property type="entry name" value="FeoB_N"/>
    <property type="match status" value="1"/>
</dbReference>
<comment type="function">
    <text evidence="16">Probable transporter of a GTP-driven Fe(2+) uptake system.</text>
</comment>
<accession>A0AAU9DDH1</accession>
<comment type="similarity">
    <text evidence="16">Belongs to the TRAFAC class TrmE-Era-EngA-EngB-Septin-like GTPase superfamily. FeoB GTPase (TC 9.A.8) family.</text>
</comment>
<feature type="domain" description="FeoB-type G" evidence="17">
    <location>
        <begin position="3"/>
        <end position="165"/>
    </location>
</feature>
<dbReference type="EMBL" id="AP027059">
    <property type="protein sequence ID" value="BDU50372.1"/>
    <property type="molecule type" value="Genomic_DNA"/>
</dbReference>
<feature type="binding site" evidence="15">
    <location>
        <position position="22"/>
    </location>
    <ligand>
        <name>Mg(2+)</name>
        <dbReference type="ChEBI" id="CHEBI:18420"/>
        <label>1</label>
    </ligand>
</feature>
<dbReference type="PANTHER" id="PTHR43185">
    <property type="entry name" value="FERROUS IRON TRANSPORT PROTEIN B"/>
    <property type="match status" value="1"/>
</dbReference>
<dbReference type="InterPro" id="IPR041069">
    <property type="entry name" value="FeoB_Cyto"/>
</dbReference>
<feature type="transmembrane region" description="Helical" evidence="16">
    <location>
        <begin position="349"/>
        <end position="369"/>
    </location>
</feature>
<feature type="binding site" evidence="14">
    <location>
        <begin position="56"/>
        <end position="59"/>
    </location>
    <ligand>
        <name>GTP</name>
        <dbReference type="ChEBI" id="CHEBI:37565"/>
        <label>3</label>
    </ligand>
</feature>
<evidence type="ECO:0000256" key="7">
    <source>
        <dbReference type="ARBA" id="ARBA00022741"/>
    </source>
</evidence>
<dbReference type="GO" id="GO:0046872">
    <property type="term" value="F:metal ion binding"/>
    <property type="evidence" value="ECO:0007669"/>
    <property type="project" value="UniProtKB-KW"/>
</dbReference>
<dbReference type="SUPFAM" id="SSF52540">
    <property type="entry name" value="P-loop containing nucleoside triphosphate hydrolases"/>
    <property type="match status" value="1"/>
</dbReference>
<evidence type="ECO:0000313" key="19">
    <source>
        <dbReference type="Proteomes" id="UP001321582"/>
    </source>
</evidence>
<organism evidence="18 19">
    <name type="scientific">Haliovirga abyssi</name>
    <dbReference type="NCBI Taxonomy" id="2996794"/>
    <lineage>
        <taxon>Bacteria</taxon>
        <taxon>Fusobacteriati</taxon>
        <taxon>Fusobacteriota</taxon>
        <taxon>Fusobacteriia</taxon>
        <taxon>Fusobacteriales</taxon>
        <taxon>Haliovirgaceae</taxon>
        <taxon>Haliovirga</taxon>
    </lineage>
</organism>
<feature type="transmembrane region" description="Helical" evidence="16">
    <location>
        <begin position="645"/>
        <end position="667"/>
    </location>
</feature>
<evidence type="ECO:0000256" key="9">
    <source>
        <dbReference type="ARBA" id="ARBA00023004"/>
    </source>
</evidence>
<evidence type="ECO:0000256" key="8">
    <source>
        <dbReference type="ARBA" id="ARBA00022989"/>
    </source>
</evidence>
<evidence type="ECO:0000256" key="15">
    <source>
        <dbReference type="PIRSR" id="PIRSR603373-2"/>
    </source>
</evidence>
<name>A0AAU9DDH1_9FUSO</name>